<dbReference type="EMBL" id="CAJNJA010073330">
    <property type="protein sequence ID" value="CAE7909365.1"/>
    <property type="molecule type" value="Genomic_DNA"/>
</dbReference>
<dbReference type="OrthoDB" id="431960at2759"/>
<protein>
    <submittedName>
        <fullName evidence="1">Uncharacterized protein</fullName>
    </submittedName>
</protein>
<comment type="caution">
    <text evidence="1">The sequence shown here is derived from an EMBL/GenBank/DDBJ whole genome shotgun (WGS) entry which is preliminary data.</text>
</comment>
<reference evidence="1" key="1">
    <citation type="submission" date="2021-02" db="EMBL/GenBank/DDBJ databases">
        <authorList>
            <person name="Dougan E. K."/>
            <person name="Rhodes N."/>
            <person name="Thang M."/>
            <person name="Chan C."/>
        </authorList>
    </citation>
    <scope>NUCLEOTIDE SEQUENCE</scope>
</reference>
<dbReference type="AlphaFoldDB" id="A0A813BLS6"/>
<sequence length="169" mass="19448">MLQLVTRRLEALRRLACAFVVVCFAFWQRYRWFDQSQRSRHRPRGAPRPAPSAVPFSRPATAEELGDWHFGGRRRWLWFHDGQTQNGWFELGAAGGLRVEIGRSRGGSWWRGWSGELVVSFGRCHHVLELTQAAEIPTFRVKERKMKDGSVARAHEAKTIGKLDLSFTS</sequence>
<organism evidence="1 2">
    <name type="scientific">Symbiodinium necroappetens</name>
    <dbReference type="NCBI Taxonomy" id="1628268"/>
    <lineage>
        <taxon>Eukaryota</taxon>
        <taxon>Sar</taxon>
        <taxon>Alveolata</taxon>
        <taxon>Dinophyceae</taxon>
        <taxon>Suessiales</taxon>
        <taxon>Symbiodiniaceae</taxon>
        <taxon>Symbiodinium</taxon>
    </lineage>
</organism>
<evidence type="ECO:0000313" key="2">
    <source>
        <dbReference type="Proteomes" id="UP000601435"/>
    </source>
</evidence>
<accession>A0A813BLS6</accession>
<evidence type="ECO:0000313" key="1">
    <source>
        <dbReference type="EMBL" id="CAE7909365.1"/>
    </source>
</evidence>
<proteinExistence type="predicted"/>
<name>A0A813BLS6_9DINO</name>
<gene>
    <name evidence="1" type="ORF">SNEC2469_LOCUS30906</name>
</gene>
<dbReference type="Proteomes" id="UP000601435">
    <property type="component" value="Unassembled WGS sequence"/>
</dbReference>
<keyword evidence="2" id="KW-1185">Reference proteome</keyword>